<protein>
    <submittedName>
        <fullName evidence="1">Uncharacterized protein</fullName>
    </submittedName>
</protein>
<accession>A0A2H4YGZ0</accession>
<evidence type="ECO:0000313" key="2">
    <source>
        <dbReference type="Proteomes" id="UP000241480"/>
    </source>
</evidence>
<sequence>MTAPLGAVMLHVSNKTRIDSVTYKNQFRNIWRKFVNGKGYVSGDQGLTWTENGAPQDLIKRLPYYVESKV</sequence>
<reference evidence="1 2" key="1">
    <citation type="submission" date="2017-10" db="EMBL/GenBank/DDBJ databases">
        <title>Antibacterial composition for extension of chilled fish shelf life and decreasing of risk of food-borne infections, bacteriophage strains for its preparation.</title>
        <authorList>
            <person name="Zulkarneev E.R."/>
            <person name="Aleshkin A.V."/>
            <person name="Rubalsky O.V."/>
            <person name="Kiseleva I.A."/>
            <person name="Rubalskii E.O."/>
            <person name="Lebedev S.N."/>
        </authorList>
    </citation>
    <scope>NUCLEOTIDE SEQUENCE [LARGE SCALE GENOMIC DNA]</scope>
</reference>
<keyword evidence="2" id="KW-1185">Reference proteome</keyword>
<dbReference type="EMBL" id="MG250486">
    <property type="protein sequence ID" value="AUE23245.1"/>
    <property type="molecule type" value="Genomic_DNA"/>
</dbReference>
<gene>
    <name evidence="1" type="ORF">Ro1_00019</name>
</gene>
<dbReference type="Proteomes" id="UP000241480">
    <property type="component" value="Segment"/>
</dbReference>
<proteinExistence type="predicted"/>
<evidence type="ECO:0000313" key="1">
    <source>
        <dbReference type="EMBL" id="AUE23245.1"/>
    </source>
</evidence>
<organism evidence="1 2">
    <name type="scientific">Raoultella phage Ro1</name>
    <dbReference type="NCBI Taxonomy" id="2053702"/>
    <lineage>
        <taxon>Viruses</taxon>
        <taxon>Duplodnaviria</taxon>
        <taxon>Heunggongvirae</taxon>
        <taxon>Uroviricota</taxon>
        <taxon>Caudoviricetes</taxon>
        <taxon>Vequintavirinae</taxon>
        <taxon>Mydovirus</taxon>
        <taxon>Mydovirus Ro1</taxon>
    </lineage>
</organism>
<name>A0A2H4YGZ0_9CAUD</name>